<evidence type="ECO:0000313" key="3">
    <source>
        <dbReference type="Proteomes" id="UP000593719"/>
    </source>
</evidence>
<keyword evidence="3" id="KW-1185">Reference proteome</keyword>
<sequence>MLKKITLMAASAVAAFAMNSASININNEDLELNANLDVGQFNENVEPETMFVGVRFLDADNANRINNEALYEVSFLMKKAVGESDLSVGLGVKANYTKDYRTLPLGIALEYALPSVTVVPMALHADVYYAPKVLSFDKANKYFEYRVECDAEVIDHGHVVLGYRHIRTDYDDFRGNFTYNASGYIGFKFEF</sequence>
<dbReference type="InterPro" id="IPR009998">
    <property type="entry name" value="YfaZ"/>
</dbReference>
<evidence type="ECO:0000256" key="1">
    <source>
        <dbReference type="SAM" id="SignalP"/>
    </source>
</evidence>
<dbReference type="RefSeq" id="WP_193151467.1">
    <property type="nucleotide sequence ID" value="NZ_CP041235.1"/>
</dbReference>
<evidence type="ECO:0008006" key="4">
    <source>
        <dbReference type="Google" id="ProtNLM"/>
    </source>
</evidence>
<feature type="chain" id="PRO_5032405835" description="Porin family protein" evidence="1">
    <location>
        <begin position="18"/>
        <end position="191"/>
    </location>
</feature>
<accession>A0A7M1B3B0</accession>
<dbReference type="KEGG" id="ssei:FJR45_04055"/>
<reference evidence="2 3" key="1">
    <citation type="submission" date="2019-06" db="EMBL/GenBank/DDBJ databases">
        <title>Sulfurimonas gotlandica sp. nov., a chemoautotrophic and psychrotolerant epsilonproteobacterium isolated from a pelagic redoxcline, and an emended description of the genus Sulfurimonas.</title>
        <authorList>
            <person name="Wang S."/>
            <person name="Jiang L."/>
            <person name="Shao Z."/>
        </authorList>
    </citation>
    <scope>NUCLEOTIDE SEQUENCE [LARGE SCALE GENOMIC DNA]</scope>
    <source>
        <strain evidence="2 3">S2-6</strain>
    </source>
</reference>
<gene>
    <name evidence="2" type="ORF">FJR45_04055</name>
</gene>
<evidence type="ECO:0000313" key="2">
    <source>
        <dbReference type="EMBL" id="QOP43162.1"/>
    </source>
</evidence>
<dbReference type="Pfam" id="PF07437">
    <property type="entry name" value="YfaZ"/>
    <property type="match status" value="1"/>
</dbReference>
<name>A0A7M1B3B0_9BACT</name>
<dbReference type="AlphaFoldDB" id="A0A7M1B3B0"/>
<protein>
    <recommendedName>
        <fullName evidence="4">Porin family protein</fullName>
    </recommendedName>
</protein>
<proteinExistence type="predicted"/>
<dbReference type="EMBL" id="CP041235">
    <property type="protein sequence ID" value="QOP43162.1"/>
    <property type="molecule type" value="Genomic_DNA"/>
</dbReference>
<feature type="signal peptide" evidence="1">
    <location>
        <begin position="1"/>
        <end position="17"/>
    </location>
</feature>
<organism evidence="2 3">
    <name type="scientific">Sulfurimonas sediminis</name>
    <dbReference type="NCBI Taxonomy" id="2590020"/>
    <lineage>
        <taxon>Bacteria</taxon>
        <taxon>Pseudomonadati</taxon>
        <taxon>Campylobacterota</taxon>
        <taxon>Epsilonproteobacteria</taxon>
        <taxon>Campylobacterales</taxon>
        <taxon>Sulfurimonadaceae</taxon>
        <taxon>Sulfurimonas</taxon>
    </lineage>
</organism>
<keyword evidence="1" id="KW-0732">Signal</keyword>
<dbReference type="Proteomes" id="UP000593719">
    <property type="component" value="Chromosome"/>
</dbReference>